<keyword evidence="2" id="KW-0812">Transmembrane</keyword>
<feature type="compositionally biased region" description="Basic and acidic residues" evidence="1">
    <location>
        <begin position="83"/>
        <end position="100"/>
    </location>
</feature>
<feature type="non-terminal residue" evidence="3">
    <location>
        <position position="100"/>
    </location>
</feature>
<organism evidence="3 4">
    <name type="scientific">Pristionchus fissidentatus</name>
    <dbReference type="NCBI Taxonomy" id="1538716"/>
    <lineage>
        <taxon>Eukaryota</taxon>
        <taxon>Metazoa</taxon>
        <taxon>Ecdysozoa</taxon>
        <taxon>Nematoda</taxon>
        <taxon>Chromadorea</taxon>
        <taxon>Rhabditida</taxon>
        <taxon>Rhabditina</taxon>
        <taxon>Diplogasteromorpha</taxon>
        <taxon>Diplogasteroidea</taxon>
        <taxon>Neodiplogasteridae</taxon>
        <taxon>Pristionchus</taxon>
    </lineage>
</organism>
<reference evidence="3" key="1">
    <citation type="submission" date="2023-10" db="EMBL/GenBank/DDBJ databases">
        <title>Genome assembly of Pristionchus species.</title>
        <authorList>
            <person name="Yoshida K."/>
            <person name="Sommer R.J."/>
        </authorList>
    </citation>
    <scope>NUCLEOTIDE SEQUENCE</scope>
    <source>
        <strain evidence="3">RS5133</strain>
    </source>
</reference>
<evidence type="ECO:0000313" key="4">
    <source>
        <dbReference type="Proteomes" id="UP001432322"/>
    </source>
</evidence>
<protein>
    <submittedName>
        <fullName evidence="3">Uncharacterized protein</fullName>
    </submittedName>
</protein>
<dbReference type="EMBL" id="BTSY01000002">
    <property type="protein sequence ID" value="GMT13716.1"/>
    <property type="molecule type" value="Genomic_DNA"/>
</dbReference>
<keyword evidence="2" id="KW-0472">Membrane</keyword>
<evidence type="ECO:0000256" key="1">
    <source>
        <dbReference type="SAM" id="MobiDB-lite"/>
    </source>
</evidence>
<feature type="region of interest" description="Disordered" evidence="1">
    <location>
        <begin position="66"/>
        <end position="100"/>
    </location>
</feature>
<name>A0AAV5V4P4_9BILA</name>
<keyword evidence="4" id="KW-1185">Reference proteome</keyword>
<sequence>RKAYITVATVVFAFIMTGLLILIVYLVVRRLLLLRKDPIDNMKVAVAQSQVLKVVEEHNDRVLSALAKTPANDEPNKAATAAADEKDSEKSTDAKEKSKS</sequence>
<proteinExistence type="predicted"/>
<feature type="non-terminal residue" evidence="3">
    <location>
        <position position="1"/>
    </location>
</feature>
<comment type="caution">
    <text evidence="3">The sequence shown here is derived from an EMBL/GenBank/DDBJ whole genome shotgun (WGS) entry which is preliminary data.</text>
</comment>
<evidence type="ECO:0000313" key="3">
    <source>
        <dbReference type="EMBL" id="GMT13716.1"/>
    </source>
</evidence>
<accession>A0AAV5V4P4</accession>
<feature type="transmembrane region" description="Helical" evidence="2">
    <location>
        <begin position="6"/>
        <end position="28"/>
    </location>
</feature>
<dbReference type="AlphaFoldDB" id="A0AAV5V4P4"/>
<dbReference type="Proteomes" id="UP001432322">
    <property type="component" value="Unassembled WGS sequence"/>
</dbReference>
<gene>
    <name evidence="3" type="ORF">PFISCL1PPCAC_5013</name>
</gene>
<evidence type="ECO:0000256" key="2">
    <source>
        <dbReference type="SAM" id="Phobius"/>
    </source>
</evidence>
<keyword evidence="2" id="KW-1133">Transmembrane helix</keyword>